<evidence type="ECO:0000256" key="8">
    <source>
        <dbReference type="SAM" id="Phobius"/>
    </source>
</evidence>
<dbReference type="Proteomes" id="UP000006437">
    <property type="component" value="Unassembled WGS sequence"/>
</dbReference>
<evidence type="ECO:0000256" key="7">
    <source>
        <dbReference type="ARBA" id="ARBA00023136"/>
    </source>
</evidence>
<evidence type="ECO:0000313" key="9">
    <source>
        <dbReference type="EMBL" id="EHL16050.1"/>
    </source>
</evidence>
<feature type="transmembrane region" description="Helical" evidence="8">
    <location>
        <begin position="219"/>
        <end position="242"/>
    </location>
</feature>
<accession>G9XAM5</accession>
<comment type="similarity">
    <text evidence="2">Belongs to the autoinducer-2 exporter (AI-2E) (TC 2.A.86) family.</text>
</comment>
<evidence type="ECO:0000256" key="2">
    <source>
        <dbReference type="ARBA" id="ARBA00009773"/>
    </source>
</evidence>
<feature type="transmembrane region" description="Helical" evidence="8">
    <location>
        <begin position="70"/>
        <end position="96"/>
    </location>
</feature>
<evidence type="ECO:0000256" key="4">
    <source>
        <dbReference type="ARBA" id="ARBA00022475"/>
    </source>
</evidence>
<dbReference type="Proteomes" id="UP000003379">
    <property type="component" value="Unassembled WGS sequence"/>
</dbReference>
<feature type="transmembrane region" description="Helical" evidence="8">
    <location>
        <begin position="36"/>
        <end position="58"/>
    </location>
</feature>
<name>G9WZ74_9FIRM</name>
<dbReference type="EMBL" id="AFZE01000006">
    <property type="protein sequence ID" value="EHL16050.1"/>
    <property type="molecule type" value="Genomic_DNA"/>
</dbReference>
<keyword evidence="3" id="KW-0813">Transport</keyword>
<protein>
    <recommendedName>
        <fullName evidence="13">PF01594 domain protein</fullName>
    </recommendedName>
</protein>
<sequence length="367" mass="41965">MFKNNLFKKILFVIFCLIAYKIVDNYVFFFSEIGRFLSILSPFFWGIAFAYILNPLMCLFESKLKIPKRVFTLVLVYLIFFGIIVLFAIFIIPVIAENIKELYSKSSYYPSILYSYIEKLPNSEYLLKNLGIMNLIENNSSSILQWLFQLSNLTFNSILTQAFNITSGLFNFVLGIFVSIYLLYDKEHLIYYNKKVIRALFPKDTALSILTYFSKVNFYFYNFLIGKLIDSTIIGILCYIGLSLLKIKYALLLSIIVGIFNMIPYFGPFMGAIPSILLTLIYSPVQALWVALFILALQQFDGWYLGPKILGNTVGASPLFIIFSILVGGGFAGALGMLLAVPLFKSLFLLCEEFIDKRSPDKKDLIE</sequence>
<feature type="transmembrane region" description="Helical" evidence="8">
    <location>
        <begin position="273"/>
        <end position="297"/>
    </location>
</feature>
<feature type="transmembrane region" description="Helical" evidence="8">
    <location>
        <begin position="249"/>
        <end position="267"/>
    </location>
</feature>
<evidence type="ECO:0000256" key="5">
    <source>
        <dbReference type="ARBA" id="ARBA00022692"/>
    </source>
</evidence>
<evidence type="ECO:0000313" key="12">
    <source>
        <dbReference type="Proteomes" id="UP000006437"/>
    </source>
</evidence>
<dbReference type="PANTHER" id="PTHR21716:SF53">
    <property type="entry name" value="PERMEASE PERM-RELATED"/>
    <property type="match status" value="1"/>
</dbReference>
<feature type="transmembrane region" description="Helical" evidence="8">
    <location>
        <begin position="162"/>
        <end position="184"/>
    </location>
</feature>
<evidence type="ECO:0000313" key="10">
    <source>
        <dbReference type="EMBL" id="EHL20045.1"/>
    </source>
</evidence>
<reference evidence="10 11" key="2">
    <citation type="submission" date="2011-08" db="EMBL/GenBank/DDBJ databases">
        <title>The Genome Sequence of Eubacteriaceae bacterium CM5.</title>
        <authorList>
            <consortium name="The Broad Institute Genome Sequencing Platform"/>
            <person name="Earl A."/>
            <person name="Ward D."/>
            <person name="Feldgarden M."/>
            <person name="Gevers D."/>
            <person name="Sizova M."/>
            <person name="Hazen A."/>
            <person name="Epstein S."/>
            <person name="Young S.K."/>
            <person name="Zeng Q."/>
            <person name="Gargeya S."/>
            <person name="Fitzgerald M."/>
            <person name="Haas B."/>
            <person name="Abouelleil A."/>
            <person name="Alvarado L."/>
            <person name="Arachchi H.M."/>
            <person name="Berlin A."/>
            <person name="Brown A."/>
            <person name="Chapman S.B."/>
            <person name="Chen Z."/>
            <person name="Dunbar C."/>
            <person name="Freedman E."/>
            <person name="Gearin G."/>
            <person name="Gellesch M."/>
            <person name="Goldberg J."/>
            <person name="Griggs A."/>
            <person name="Gujja S."/>
            <person name="Heiman D."/>
            <person name="Howarth C."/>
            <person name="Larson L."/>
            <person name="Lui A."/>
            <person name="MacDonald P.J.P."/>
            <person name="Montmayeur A."/>
            <person name="Murphy C."/>
            <person name="Neiman D."/>
            <person name="Pearson M."/>
            <person name="Priest M."/>
            <person name="Roberts A."/>
            <person name="Saif S."/>
            <person name="Shea T."/>
            <person name="Shenoy N."/>
            <person name="Sisk P."/>
            <person name="Stolte C."/>
            <person name="Sykes S."/>
            <person name="Wortman J."/>
            <person name="Nusbaum C."/>
            <person name="Birren B."/>
        </authorList>
    </citation>
    <scope>NUCLEOTIDE SEQUENCE [LARGE SCALE GENOMIC DNA]</scope>
    <source>
        <strain evidence="10 11">CM5</strain>
    </source>
</reference>
<gene>
    <name evidence="10" type="ORF">HMPREF9628_01042</name>
    <name evidence="9" type="ORF">HMPREF9629_01475</name>
</gene>
<evidence type="ECO:0000313" key="11">
    <source>
        <dbReference type="Proteomes" id="UP000003379"/>
    </source>
</evidence>
<dbReference type="Pfam" id="PF01594">
    <property type="entry name" value="AI-2E_transport"/>
    <property type="match status" value="1"/>
</dbReference>
<evidence type="ECO:0008006" key="13">
    <source>
        <dbReference type="Google" id="ProtNLM"/>
    </source>
</evidence>
<dbReference type="EMBL" id="AFZG01000012">
    <property type="protein sequence ID" value="EHL20045.1"/>
    <property type="molecule type" value="Genomic_DNA"/>
</dbReference>
<dbReference type="InterPro" id="IPR002549">
    <property type="entry name" value="AI-2E-like"/>
</dbReference>
<evidence type="ECO:0000256" key="3">
    <source>
        <dbReference type="ARBA" id="ARBA00022448"/>
    </source>
</evidence>
<keyword evidence="7 8" id="KW-0472">Membrane</keyword>
<comment type="caution">
    <text evidence="9">The sequence shown here is derived from an EMBL/GenBank/DDBJ whole genome shotgun (WGS) entry which is preliminary data.</text>
</comment>
<accession>G9WZ74</accession>
<keyword evidence="6 8" id="KW-1133">Transmembrane helix</keyword>
<dbReference type="RefSeq" id="WP_009525705.1">
    <property type="nucleotide sequence ID" value="NZ_JBQMYE010000217.1"/>
</dbReference>
<dbReference type="AlphaFoldDB" id="G9WZ74"/>
<proteinExistence type="inferred from homology"/>
<reference evidence="9 12" key="1">
    <citation type="submission" date="2011-08" db="EMBL/GenBank/DDBJ databases">
        <title>The Genome Sequence of Eubacteriaceae bacterium ACC19a.</title>
        <authorList>
            <consortium name="The Broad Institute Genome Sequencing Platform"/>
            <person name="Earl A."/>
            <person name="Ward D."/>
            <person name="Feldgarden M."/>
            <person name="Gevers D."/>
            <person name="Sizova M."/>
            <person name="Hazen A."/>
            <person name="Epstein S."/>
            <person name="Young S.K."/>
            <person name="Zeng Q."/>
            <person name="Gargeya S."/>
            <person name="Fitzgerald M."/>
            <person name="Haas B."/>
            <person name="Abouelleil A."/>
            <person name="Alvarado L."/>
            <person name="Arachchi H.M."/>
            <person name="Berlin A."/>
            <person name="Brown A."/>
            <person name="Chapman S.B."/>
            <person name="Chen Z."/>
            <person name="Dunbar C."/>
            <person name="Freedman E."/>
            <person name="Gearin G."/>
            <person name="Gellesch M."/>
            <person name="Goldberg J."/>
            <person name="Griggs A."/>
            <person name="Gujja S."/>
            <person name="Heiman D."/>
            <person name="Howarth C."/>
            <person name="Larson L."/>
            <person name="Lui A."/>
            <person name="MacDonald P.J.P."/>
            <person name="Montmayeur A."/>
            <person name="Murphy C."/>
            <person name="Neiman D."/>
            <person name="Pearson M."/>
            <person name="Priest M."/>
            <person name="Roberts A."/>
            <person name="Saif S."/>
            <person name="Shea T."/>
            <person name="Shenoy N."/>
            <person name="Sisk P."/>
            <person name="Stolte C."/>
            <person name="Sykes S."/>
            <person name="Wortman J."/>
            <person name="Nusbaum C."/>
            <person name="Birren B."/>
        </authorList>
    </citation>
    <scope>NUCLEOTIDE SEQUENCE [LARGE SCALE GENOMIC DNA]</scope>
    <source>
        <strain evidence="9 12">ACC19a</strain>
    </source>
</reference>
<dbReference type="BioCyc" id="EBAC796937-HMP:GMGH-1480-MONOMER"/>
<evidence type="ECO:0000256" key="6">
    <source>
        <dbReference type="ARBA" id="ARBA00022989"/>
    </source>
</evidence>
<dbReference type="PATRIC" id="fig|796937.3.peg.673"/>
<keyword evidence="4" id="KW-1003">Cell membrane</keyword>
<organism evidence="9 12">
    <name type="scientific">Peptoanaerobacter stomatis</name>
    <dbReference type="NCBI Taxonomy" id="796937"/>
    <lineage>
        <taxon>Bacteria</taxon>
        <taxon>Bacillati</taxon>
        <taxon>Bacillota</taxon>
        <taxon>Clostridia</taxon>
        <taxon>Peptostreptococcales</taxon>
        <taxon>Filifactoraceae</taxon>
        <taxon>Peptoanaerobacter</taxon>
    </lineage>
</organism>
<dbReference type="STRING" id="796937.HMPREF9630_00500"/>
<comment type="subcellular location">
    <subcellularLocation>
        <location evidence="1">Cell membrane</location>
        <topology evidence="1">Multi-pass membrane protein</topology>
    </subcellularLocation>
</comment>
<dbReference type="PANTHER" id="PTHR21716">
    <property type="entry name" value="TRANSMEMBRANE PROTEIN"/>
    <property type="match status" value="1"/>
</dbReference>
<dbReference type="GO" id="GO:0005886">
    <property type="term" value="C:plasma membrane"/>
    <property type="evidence" value="ECO:0007669"/>
    <property type="project" value="UniProtKB-SubCell"/>
</dbReference>
<dbReference type="HOGENOM" id="CLU_031275_2_0_9"/>
<evidence type="ECO:0000256" key="1">
    <source>
        <dbReference type="ARBA" id="ARBA00004651"/>
    </source>
</evidence>
<dbReference type="GO" id="GO:0055085">
    <property type="term" value="P:transmembrane transport"/>
    <property type="evidence" value="ECO:0007669"/>
    <property type="project" value="TreeGrafter"/>
</dbReference>
<keyword evidence="5 8" id="KW-0812">Transmembrane</keyword>
<feature type="transmembrane region" description="Helical" evidence="8">
    <location>
        <begin position="12"/>
        <end position="30"/>
    </location>
</feature>